<reference evidence="2 3" key="1">
    <citation type="journal article" date="2017" name="Int. J. Parasitol.">
        <title>The genome of the protozoan parasite Cystoisospora suis and a reverse vaccinology approach to identify vaccine candidates.</title>
        <authorList>
            <person name="Palmieri N."/>
            <person name="Shrestha A."/>
            <person name="Ruttkowski B."/>
            <person name="Beck T."/>
            <person name="Vogl C."/>
            <person name="Tomley F."/>
            <person name="Blake D.P."/>
            <person name="Joachim A."/>
        </authorList>
    </citation>
    <scope>NUCLEOTIDE SEQUENCE [LARGE SCALE GENOMIC DNA]</scope>
    <source>
        <strain evidence="2 3">Wien I</strain>
    </source>
</reference>
<evidence type="ECO:0000313" key="3">
    <source>
        <dbReference type="Proteomes" id="UP000221165"/>
    </source>
</evidence>
<dbReference type="GeneID" id="94424724"/>
<keyword evidence="3" id="KW-1185">Reference proteome</keyword>
<dbReference type="Proteomes" id="UP000221165">
    <property type="component" value="Unassembled WGS sequence"/>
</dbReference>
<evidence type="ECO:0000313" key="2">
    <source>
        <dbReference type="EMBL" id="PHJ24841.1"/>
    </source>
</evidence>
<dbReference type="EMBL" id="MIGC01000510">
    <property type="protein sequence ID" value="PHJ24841.1"/>
    <property type="molecule type" value="Genomic_DNA"/>
</dbReference>
<protein>
    <submittedName>
        <fullName evidence="2">Uncharacterized protein</fullName>
    </submittedName>
</protein>
<dbReference type="RefSeq" id="XP_067926513.1">
    <property type="nucleotide sequence ID" value="XM_068061513.1"/>
</dbReference>
<feature type="region of interest" description="Disordered" evidence="1">
    <location>
        <begin position="35"/>
        <end position="54"/>
    </location>
</feature>
<proteinExistence type="predicted"/>
<gene>
    <name evidence="2" type="ORF">CSUI_001307</name>
</gene>
<comment type="caution">
    <text evidence="2">The sequence shown here is derived from an EMBL/GenBank/DDBJ whole genome shotgun (WGS) entry which is preliminary data.</text>
</comment>
<name>A0A2C6KLD5_9APIC</name>
<dbReference type="AlphaFoldDB" id="A0A2C6KLD5"/>
<accession>A0A2C6KLD5</accession>
<evidence type="ECO:0000256" key="1">
    <source>
        <dbReference type="SAM" id="MobiDB-lite"/>
    </source>
</evidence>
<dbReference type="VEuPathDB" id="ToxoDB:CSUI_001307"/>
<sequence length="83" mass="9450">MRPSVPLRFPVELRRPTLSPQSSIEQASFLPSAPYCSHGRSQEGSRLWSSTDQEIGRGRRRHIPKCVRLLPCCRLLLSHECPP</sequence>
<organism evidence="2 3">
    <name type="scientific">Cystoisospora suis</name>
    <dbReference type="NCBI Taxonomy" id="483139"/>
    <lineage>
        <taxon>Eukaryota</taxon>
        <taxon>Sar</taxon>
        <taxon>Alveolata</taxon>
        <taxon>Apicomplexa</taxon>
        <taxon>Conoidasida</taxon>
        <taxon>Coccidia</taxon>
        <taxon>Eucoccidiorida</taxon>
        <taxon>Eimeriorina</taxon>
        <taxon>Sarcocystidae</taxon>
        <taxon>Cystoisospora</taxon>
    </lineage>
</organism>
<feature type="compositionally biased region" description="Polar residues" evidence="1">
    <location>
        <begin position="42"/>
        <end position="53"/>
    </location>
</feature>